<evidence type="ECO:0000256" key="1">
    <source>
        <dbReference type="SAM" id="MobiDB-lite"/>
    </source>
</evidence>
<accession>A0A229P5J9</accession>
<feature type="compositionally biased region" description="Acidic residues" evidence="1">
    <location>
        <begin position="82"/>
        <end position="105"/>
    </location>
</feature>
<gene>
    <name evidence="2" type="ORF">CGZ75_12245</name>
</gene>
<feature type="compositionally biased region" description="Acidic residues" evidence="1">
    <location>
        <begin position="61"/>
        <end position="73"/>
    </location>
</feature>
<dbReference type="EMBL" id="NMUQ01000001">
    <property type="protein sequence ID" value="OXM17337.1"/>
    <property type="molecule type" value="Genomic_DNA"/>
</dbReference>
<evidence type="ECO:0000313" key="2">
    <source>
        <dbReference type="EMBL" id="OXM17337.1"/>
    </source>
</evidence>
<feature type="compositionally biased region" description="Acidic residues" evidence="1">
    <location>
        <begin position="112"/>
        <end position="125"/>
    </location>
</feature>
<organism evidence="2 3">
    <name type="scientific">Paenibacillus herberti</name>
    <dbReference type="NCBI Taxonomy" id="1619309"/>
    <lineage>
        <taxon>Bacteria</taxon>
        <taxon>Bacillati</taxon>
        <taxon>Bacillota</taxon>
        <taxon>Bacilli</taxon>
        <taxon>Bacillales</taxon>
        <taxon>Paenibacillaceae</taxon>
        <taxon>Paenibacillus</taxon>
    </lineage>
</organism>
<proteinExistence type="predicted"/>
<feature type="region of interest" description="Disordered" evidence="1">
    <location>
        <begin position="50"/>
        <end position="125"/>
    </location>
</feature>
<protein>
    <submittedName>
        <fullName evidence="2">Uncharacterized protein</fullName>
    </submittedName>
</protein>
<reference evidence="2 3" key="1">
    <citation type="submission" date="2017-07" db="EMBL/GenBank/DDBJ databases">
        <title>Paenibacillus herberti R33 genome sequencing and assembly.</title>
        <authorList>
            <person name="Su W."/>
        </authorList>
    </citation>
    <scope>NUCLEOTIDE SEQUENCE [LARGE SCALE GENOMIC DNA]</scope>
    <source>
        <strain evidence="2 3">R33</strain>
    </source>
</reference>
<evidence type="ECO:0000313" key="3">
    <source>
        <dbReference type="Proteomes" id="UP000215145"/>
    </source>
</evidence>
<dbReference type="Proteomes" id="UP000215145">
    <property type="component" value="Unassembled WGS sequence"/>
</dbReference>
<comment type="caution">
    <text evidence="2">The sequence shown here is derived from an EMBL/GenBank/DDBJ whole genome shotgun (WGS) entry which is preliminary data.</text>
</comment>
<sequence>MPESIAFAKIAEIASFKGHEIVVQFGNPQVEMLFHSTAGGGLIARVDGQGVVQSAGRSEDGEGDPEMELDFGSDDPGASSEETGEGEQEQSEEPGDSEPGDSAEEGESKNDSEEEEDVSKEELEDFILSVKPTFQDIPFDFPGILSRKRDSGESWVKIARWLNTSSSKLQVSFTAYKKRVKRMIHEQREDNGAA</sequence>
<name>A0A229P5J9_9BACL</name>
<keyword evidence="3" id="KW-1185">Reference proteome</keyword>
<dbReference type="AlphaFoldDB" id="A0A229P5J9"/>